<dbReference type="CDD" id="cd16377">
    <property type="entry name" value="23S_rRNA_IVP_like"/>
    <property type="match status" value="1"/>
</dbReference>
<dbReference type="SUPFAM" id="SSF158446">
    <property type="entry name" value="IVS-encoded protein-like"/>
    <property type="match status" value="1"/>
</dbReference>
<dbReference type="InterPro" id="IPR012657">
    <property type="entry name" value="23S_rRNA-intervening_sequence"/>
</dbReference>
<dbReference type="NCBIfam" id="TIGR02436">
    <property type="entry name" value="four helix bundle protein"/>
    <property type="match status" value="1"/>
</dbReference>
<dbReference type="Proteomes" id="UP000033882">
    <property type="component" value="Unassembled WGS sequence"/>
</dbReference>
<accession>A0A0G1U8B8</accession>
<dbReference type="Pfam" id="PF05635">
    <property type="entry name" value="23S_rRNA_IVP"/>
    <property type="match status" value="1"/>
</dbReference>
<comment type="caution">
    <text evidence="1">The sequence shown here is derived from an EMBL/GenBank/DDBJ whole genome shotgun (WGS) entry which is preliminary data.</text>
</comment>
<evidence type="ECO:0000313" key="1">
    <source>
        <dbReference type="EMBL" id="KKU90381.1"/>
    </source>
</evidence>
<dbReference type="PANTHER" id="PTHR38471">
    <property type="entry name" value="FOUR HELIX BUNDLE PROTEIN"/>
    <property type="match status" value="1"/>
</dbReference>
<gene>
    <name evidence="1" type="ORF">UY19_C0003G0036</name>
</gene>
<dbReference type="InterPro" id="IPR036583">
    <property type="entry name" value="23S_rRNA_IVS_sf"/>
</dbReference>
<dbReference type="AlphaFoldDB" id="A0A0G1U8B8"/>
<organism evidence="1 2">
    <name type="scientific">Candidatus Wolfebacteria bacterium GW2011_GWA2_47_9b</name>
    <dbReference type="NCBI Taxonomy" id="1619005"/>
    <lineage>
        <taxon>Bacteria</taxon>
        <taxon>Candidatus Wolfeibacteriota</taxon>
    </lineage>
</organism>
<name>A0A0G1U8B8_9BACT</name>
<protein>
    <recommendedName>
        <fullName evidence="3">S23 ribosomal protein</fullName>
    </recommendedName>
</protein>
<dbReference type="EMBL" id="LCPB01000003">
    <property type="protein sequence ID" value="KKU90381.1"/>
    <property type="molecule type" value="Genomic_DNA"/>
</dbReference>
<sequence>MNEKIKDFKDILAWQEAHKLVIMIYRATDKFPQSEIFGLTNQMRRAAVSITSNIAEGFGRNGYKEKIQFYYMAQGSLIELKNQILIAKDVGFLKQDGYEKIIEQADAAHRLLQGLITKSKSFLTPKS</sequence>
<proteinExistence type="predicted"/>
<dbReference type="Gene3D" id="1.20.1440.60">
    <property type="entry name" value="23S rRNA-intervening sequence"/>
    <property type="match status" value="1"/>
</dbReference>
<reference evidence="1 2" key="1">
    <citation type="journal article" date="2015" name="Nature">
        <title>rRNA introns, odd ribosomes, and small enigmatic genomes across a large radiation of phyla.</title>
        <authorList>
            <person name="Brown C.T."/>
            <person name="Hug L.A."/>
            <person name="Thomas B.C."/>
            <person name="Sharon I."/>
            <person name="Castelle C.J."/>
            <person name="Singh A."/>
            <person name="Wilkins M.J."/>
            <person name="Williams K.H."/>
            <person name="Banfield J.F."/>
        </authorList>
    </citation>
    <scope>NUCLEOTIDE SEQUENCE [LARGE SCALE GENOMIC DNA]</scope>
</reference>
<evidence type="ECO:0000313" key="2">
    <source>
        <dbReference type="Proteomes" id="UP000033882"/>
    </source>
</evidence>
<dbReference type="PANTHER" id="PTHR38471:SF2">
    <property type="entry name" value="FOUR HELIX BUNDLE PROTEIN"/>
    <property type="match status" value="1"/>
</dbReference>
<evidence type="ECO:0008006" key="3">
    <source>
        <dbReference type="Google" id="ProtNLM"/>
    </source>
</evidence>